<dbReference type="Gene3D" id="3.40.50.300">
    <property type="entry name" value="P-loop containing nucleotide triphosphate hydrolases"/>
    <property type="match status" value="1"/>
</dbReference>
<dbReference type="AlphaFoldDB" id="M3UHJ1"/>
<evidence type="ECO:0008006" key="3">
    <source>
        <dbReference type="Google" id="ProtNLM"/>
    </source>
</evidence>
<reference evidence="1 2" key="1">
    <citation type="submission" date="2013-02" db="EMBL/GenBank/DDBJ databases">
        <title>Whole genome shotgun sequence of Gordonia malaquae NBRC 108250.</title>
        <authorList>
            <person name="Yoshida I."/>
            <person name="Hosoyama A."/>
            <person name="Tsuchikane K."/>
            <person name="Ando Y."/>
            <person name="Baba S."/>
            <person name="Ohji S."/>
            <person name="Hamada M."/>
            <person name="Tamura T."/>
            <person name="Yamazoe A."/>
            <person name="Yamazaki S."/>
            <person name="Fujita N."/>
        </authorList>
    </citation>
    <scope>NUCLEOTIDE SEQUENCE [LARGE SCALE GENOMIC DNA]</scope>
    <source>
        <strain evidence="1 2">NBRC 108250</strain>
    </source>
</reference>
<accession>M3UHJ1</accession>
<protein>
    <recommendedName>
        <fullName evidence="3">ABC transporter domain-containing protein</fullName>
    </recommendedName>
</protein>
<name>M3UHJ1_GORML</name>
<evidence type="ECO:0000313" key="1">
    <source>
        <dbReference type="EMBL" id="GAC78845.1"/>
    </source>
</evidence>
<comment type="caution">
    <text evidence="1">The sequence shown here is derived from an EMBL/GenBank/DDBJ whole genome shotgun (WGS) entry which is preliminary data.</text>
</comment>
<sequence length="232" mass="25123">MTIADQPAVVARGITQRGPWGPVYGPIDLDIPTGGLTVLRGPAGSGRTALQMTLAGRMKIKGGELSVFGRSGAKQIFRIAGLAAVDELDAVYNAVRVVDLITEQIRWDAPWYRLIGKAGADDLERLGRPVFGDLPLPDLDEYVDDLSELDRMLLRIALANTKRPPLLVVGSIDQVTSDVNQRVLVRRLAHLGEAQTVITSTVNPLPDDLGHRLVIDVPNLTHDELTSGEGKR</sequence>
<dbReference type="eggNOG" id="COG1121">
    <property type="taxonomic scope" value="Bacteria"/>
</dbReference>
<dbReference type="InterPro" id="IPR027417">
    <property type="entry name" value="P-loop_NTPase"/>
</dbReference>
<dbReference type="EMBL" id="BAOP01000005">
    <property type="protein sequence ID" value="GAC78845.1"/>
    <property type="molecule type" value="Genomic_DNA"/>
</dbReference>
<evidence type="ECO:0000313" key="2">
    <source>
        <dbReference type="Proteomes" id="UP000035009"/>
    </source>
</evidence>
<keyword evidence="2" id="KW-1185">Reference proteome</keyword>
<dbReference type="SUPFAM" id="SSF52540">
    <property type="entry name" value="P-loop containing nucleoside triphosphate hydrolases"/>
    <property type="match status" value="1"/>
</dbReference>
<dbReference type="RefSeq" id="WP_008376990.1">
    <property type="nucleotide sequence ID" value="NZ_BAOP01000005.1"/>
</dbReference>
<dbReference type="STRING" id="410332.SAMN04488550_0356"/>
<gene>
    <name evidence="1" type="ORF">GM1_005_00280</name>
</gene>
<dbReference type="Proteomes" id="UP000035009">
    <property type="component" value="Unassembled WGS sequence"/>
</dbReference>
<organism evidence="1 2">
    <name type="scientific">Gordonia malaquae NBRC 108250</name>
    <dbReference type="NCBI Taxonomy" id="1223542"/>
    <lineage>
        <taxon>Bacteria</taxon>
        <taxon>Bacillati</taxon>
        <taxon>Actinomycetota</taxon>
        <taxon>Actinomycetes</taxon>
        <taxon>Mycobacteriales</taxon>
        <taxon>Gordoniaceae</taxon>
        <taxon>Gordonia</taxon>
    </lineage>
</organism>
<dbReference type="OrthoDB" id="4927383at2"/>
<proteinExistence type="predicted"/>